<sequence length="492" mass="52166">MMFRFAALLLVASACSSAPSQPASREAASPDLLGKWRITALDGRAPVAGRDGRSPVITFDENGYGGYAGCNGFGGQGLAHEGRFYGGFAMSTAMACGQPFDGQEAAVQRLLAGAPRVQWRGADRLALVAPDQRLELERTGPLPRDRSVTPAIPLIGTAWSFGALDGRPIEMPGARSGPTLTVEGDRFTLETPCLTMKGSWTQTGPGAVTLRPERSISRTCNPISRGQSEAWSQAMRGALRYSNGPNGEMLLAGGGHWMVGDLVRRGSSEAAALAGRYEVEGGPAPAQREGAKAAELILTRNAYYLWDGCNRTEGLAIPFERQLFLHGSGLTTLANCLPGRDDAHFKRMVLAEPRIGRIPGGLLLSSPAGAIRLRRTGDVPPGTGGVTTRLLPGMRFTLLDEGGGTLAILPGSRFRLTQPCGVTQGRWRAAPGEPDGAVRFGPDRPAEACERESAARPLQRAFLGNVDVAIGPNRDIALFAGRFGAVRARLER</sequence>
<feature type="chain" id="PRO_5047415575" evidence="1">
    <location>
        <begin position="23"/>
        <end position="492"/>
    </location>
</feature>
<dbReference type="InterPro" id="IPR038670">
    <property type="entry name" value="HslJ-like_sf"/>
</dbReference>
<dbReference type="InterPro" id="IPR005184">
    <property type="entry name" value="DUF306_Meta_HslJ"/>
</dbReference>
<comment type="caution">
    <text evidence="3">The sequence shown here is derived from an EMBL/GenBank/DDBJ whole genome shotgun (WGS) entry which is preliminary data.</text>
</comment>
<dbReference type="Gene3D" id="2.40.128.270">
    <property type="match status" value="1"/>
</dbReference>
<dbReference type="PANTHER" id="PTHR35535:SF2">
    <property type="entry name" value="DUF306 DOMAIN-CONTAINING PROTEIN"/>
    <property type="match status" value="1"/>
</dbReference>
<dbReference type="PANTHER" id="PTHR35535">
    <property type="entry name" value="HEAT SHOCK PROTEIN HSLJ"/>
    <property type="match status" value="1"/>
</dbReference>
<name>A0ABU3QA22_9SPHN</name>
<evidence type="ECO:0000313" key="4">
    <source>
        <dbReference type="Proteomes" id="UP001259572"/>
    </source>
</evidence>
<gene>
    <name evidence="3" type="ORF">RQX22_14955</name>
</gene>
<dbReference type="Pfam" id="PF03724">
    <property type="entry name" value="META"/>
    <property type="match status" value="1"/>
</dbReference>
<keyword evidence="4" id="KW-1185">Reference proteome</keyword>
<accession>A0ABU3QA22</accession>
<feature type="signal peptide" evidence="1">
    <location>
        <begin position="1"/>
        <end position="22"/>
    </location>
</feature>
<evidence type="ECO:0000259" key="2">
    <source>
        <dbReference type="Pfam" id="PF03724"/>
    </source>
</evidence>
<proteinExistence type="predicted"/>
<dbReference type="PROSITE" id="PS51257">
    <property type="entry name" value="PROKAR_LIPOPROTEIN"/>
    <property type="match status" value="1"/>
</dbReference>
<dbReference type="Proteomes" id="UP001259572">
    <property type="component" value="Unassembled WGS sequence"/>
</dbReference>
<keyword evidence="1" id="KW-0732">Signal</keyword>
<feature type="domain" description="DUF306" evidence="2">
    <location>
        <begin position="34"/>
        <end position="128"/>
    </location>
</feature>
<reference evidence="3 4" key="1">
    <citation type="submission" date="2023-05" db="EMBL/GenBank/DDBJ databases">
        <authorList>
            <person name="Guo Y."/>
        </authorList>
    </citation>
    <scope>NUCLEOTIDE SEQUENCE [LARGE SCALE GENOMIC DNA]</scope>
    <source>
        <strain evidence="3 4">GR2756</strain>
    </source>
</reference>
<dbReference type="RefSeq" id="WP_315727358.1">
    <property type="nucleotide sequence ID" value="NZ_JAVUPU010000008.1"/>
</dbReference>
<evidence type="ECO:0000256" key="1">
    <source>
        <dbReference type="SAM" id="SignalP"/>
    </source>
</evidence>
<evidence type="ECO:0000313" key="3">
    <source>
        <dbReference type="EMBL" id="MDT9600258.1"/>
    </source>
</evidence>
<dbReference type="EMBL" id="JAVUPU010000008">
    <property type="protein sequence ID" value="MDT9600258.1"/>
    <property type="molecule type" value="Genomic_DNA"/>
</dbReference>
<protein>
    <submittedName>
        <fullName evidence="3">META domain-containing protein</fullName>
    </submittedName>
</protein>
<organism evidence="3 4">
    <name type="scientific">Sphingosinicella rhizophila</name>
    <dbReference type="NCBI Taxonomy" id="3050082"/>
    <lineage>
        <taxon>Bacteria</taxon>
        <taxon>Pseudomonadati</taxon>
        <taxon>Pseudomonadota</taxon>
        <taxon>Alphaproteobacteria</taxon>
        <taxon>Sphingomonadales</taxon>
        <taxon>Sphingosinicellaceae</taxon>
        <taxon>Sphingosinicella</taxon>
    </lineage>
</organism>
<dbReference type="InterPro" id="IPR053147">
    <property type="entry name" value="Hsp_HslJ-like"/>
</dbReference>